<keyword evidence="5 16" id="KW-0597">Phosphoprotein</keyword>
<dbReference type="InterPro" id="IPR025662">
    <property type="entry name" value="Sigma_54_int_dom_ATP-bd_1"/>
</dbReference>
<protein>
    <recommendedName>
        <fullName evidence="2">DNA-binding transcriptional regulator NtrC</fullName>
    </recommendedName>
    <alternativeName>
        <fullName evidence="14">Nitrogen regulation protein NR(I)</fullName>
    </alternativeName>
    <alternativeName>
        <fullName evidence="15">Nitrogen regulator I</fullName>
    </alternativeName>
</protein>
<dbReference type="PROSITE" id="PS50110">
    <property type="entry name" value="RESPONSE_REGULATORY"/>
    <property type="match status" value="1"/>
</dbReference>
<dbReference type="KEGG" id="saci:Sinac_0782"/>
<dbReference type="GO" id="GO:0000160">
    <property type="term" value="P:phosphorelay signal transduction system"/>
    <property type="evidence" value="ECO:0007669"/>
    <property type="project" value="UniProtKB-KW"/>
</dbReference>
<accession>L0D954</accession>
<dbReference type="FunFam" id="3.40.50.300:FF:000006">
    <property type="entry name" value="DNA-binding transcriptional regulator NtrC"/>
    <property type="match status" value="1"/>
</dbReference>
<sequence>MEATVPRLLVVDDEPNVLFSLQESLKSETLEVFTARTAKEGIEHVQRQRPDAVILDVRLPDMSGLDAFDRIRQIDARLPVIVITAFAATETAIQAMKRGAFEYLLKPLDLGVLRTVLAKALEQNRLTHVRALFADEEEPEDVAVDRIVGRSPAMQEVYKEIGRAASQDVTVLILGESGTGKELVARAIYQHGLRSKGPFLAINCAAIPETLLEAELFGHERGAFTGADRRRIGKFEQADGGTIFLDEIGDMSRATQAKMLRILQDGRFERLGSSSTIQANVRLIAATNRDLDSMIGEDRFRQDLYYRLNVFTIALPPLRERRIDIPLMVERFVKIFNRELGKQVRTISPETMHLLESREWPGNVRELQATIKYALVHATGDILTLDCLPAALRSESASTPAFSMAETEVLDIARLVRSLIQGGDHDLYQKVISAVDRVVLKEVLNSVHGNQFRASELLGISRNTLRSKIRAAKLAIEKQVWSESDHDGH</sequence>
<dbReference type="SUPFAM" id="SSF46689">
    <property type="entry name" value="Homeodomain-like"/>
    <property type="match status" value="1"/>
</dbReference>
<dbReference type="PROSITE" id="PS00675">
    <property type="entry name" value="SIGMA54_INTERACT_1"/>
    <property type="match status" value="1"/>
</dbReference>
<evidence type="ECO:0000313" key="19">
    <source>
        <dbReference type="EMBL" id="AGA25191.1"/>
    </source>
</evidence>
<evidence type="ECO:0000256" key="10">
    <source>
        <dbReference type="ARBA" id="ARBA00023125"/>
    </source>
</evidence>
<dbReference type="Gene3D" id="1.10.8.60">
    <property type="match status" value="1"/>
</dbReference>
<comment type="subcellular location">
    <subcellularLocation>
        <location evidence="1">Cytoplasm</location>
    </subcellularLocation>
</comment>
<evidence type="ECO:0000256" key="12">
    <source>
        <dbReference type="ARBA" id="ARBA00023163"/>
    </source>
</evidence>
<dbReference type="InterPro" id="IPR025943">
    <property type="entry name" value="Sigma_54_int_dom_ATP-bd_2"/>
</dbReference>
<dbReference type="InterPro" id="IPR011006">
    <property type="entry name" value="CheY-like_superfamily"/>
</dbReference>
<dbReference type="Gene3D" id="1.10.10.60">
    <property type="entry name" value="Homeodomain-like"/>
    <property type="match status" value="1"/>
</dbReference>
<dbReference type="CDD" id="cd00009">
    <property type="entry name" value="AAA"/>
    <property type="match status" value="1"/>
</dbReference>
<dbReference type="Gene3D" id="3.40.50.300">
    <property type="entry name" value="P-loop containing nucleotide triphosphate hydrolases"/>
    <property type="match status" value="1"/>
</dbReference>
<dbReference type="Pfam" id="PF00072">
    <property type="entry name" value="Response_reg"/>
    <property type="match status" value="1"/>
</dbReference>
<keyword evidence="8" id="KW-0902">Two-component regulatory system</keyword>
<dbReference type="InterPro" id="IPR058031">
    <property type="entry name" value="AAA_lid_NorR"/>
</dbReference>
<dbReference type="PANTHER" id="PTHR32071:SF95">
    <property type="entry name" value="DNA-BINDING TRANSCRIPTIONAL REGULATOR NTRC"/>
    <property type="match status" value="1"/>
</dbReference>
<evidence type="ECO:0000256" key="8">
    <source>
        <dbReference type="ARBA" id="ARBA00023012"/>
    </source>
</evidence>
<evidence type="ECO:0000259" key="17">
    <source>
        <dbReference type="PROSITE" id="PS50045"/>
    </source>
</evidence>
<dbReference type="OrthoDB" id="9803970at2"/>
<keyword evidence="13" id="KW-0535">Nitrogen fixation</keyword>
<dbReference type="InterPro" id="IPR025944">
    <property type="entry name" value="Sigma_54_int_dom_CS"/>
</dbReference>
<keyword evidence="4" id="KW-0678">Repressor</keyword>
<dbReference type="HOGENOM" id="CLU_000445_0_6_0"/>
<dbReference type="InterPro" id="IPR027417">
    <property type="entry name" value="P-loop_NTPase"/>
</dbReference>
<keyword evidence="9" id="KW-0805">Transcription regulation</keyword>
<dbReference type="InterPro" id="IPR001789">
    <property type="entry name" value="Sig_transdc_resp-reg_receiver"/>
</dbReference>
<evidence type="ECO:0000256" key="15">
    <source>
        <dbReference type="ARBA" id="ARBA00031910"/>
    </source>
</evidence>
<dbReference type="SMART" id="SM00448">
    <property type="entry name" value="REC"/>
    <property type="match status" value="1"/>
</dbReference>
<dbReference type="InterPro" id="IPR009057">
    <property type="entry name" value="Homeodomain-like_sf"/>
</dbReference>
<dbReference type="Proteomes" id="UP000010798">
    <property type="component" value="Chromosome"/>
</dbReference>
<dbReference type="Pfam" id="PF02954">
    <property type="entry name" value="HTH_8"/>
    <property type="match status" value="1"/>
</dbReference>
<name>L0D954_SINAD</name>
<evidence type="ECO:0000256" key="9">
    <source>
        <dbReference type="ARBA" id="ARBA00023015"/>
    </source>
</evidence>
<dbReference type="PRINTS" id="PR01590">
    <property type="entry name" value="HTHFIS"/>
</dbReference>
<keyword evidence="10 19" id="KW-0238">DNA-binding</keyword>
<dbReference type="EMBL" id="CP003364">
    <property type="protein sequence ID" value="AGA25191.1"/>
    <property type="molecule type" value="Genomic_DNA"/>
</dbReference>
<dbReference type="InterPro" id="IPR003593">
    <property type="entry name" value="AAA+_ATPase"/>
</dbReference>
<dbReference type="GO" id="GO:0043565">
    <property type="term" value="F:sequence-specific DNA binding"/>
    <property type="evidence" value="ECO:0007669"/>
    <property type="project" value="InterPro"/>
</dbReference>
<gene>
    <name evidence="19" type="ordered locus">Sinac_0782</name>
</gene>
<dbReference type="GO" id="GO:0006355">
    <property type="term" value="P:regulation of DNA-templated transcription"/>
    <property type="evidence" value="ECO:0007669"/>
    <property type="project" value="InterPro"/>
</dbReference>
<keyword evidence="12" id="KW-0804">Transcription</keyword>
<dbReference type="InterPro" id="IPR002197">
    <property type="entry name" value="HTH_Fis"/>
</dbReference>
<dbReference type="SUPFAM" id="SSF52172">
    <property type="entry name" value="CheY-like"/>
    <property type="match status" value="1"/>
</dbReference>
<dbReference type="PROSITE" id="PS00688">
    <property type="entry name" value="SIGMA54_INTERACT_3"/>
    <property type="match status" value="1"/>
</dbReference>
<feature type="domain" description="Sigma-54 factor interaction" evidence="17">
    <location>
        <begin position="147"/>
        <end position="376"/>
    </location>
</feature>
<keyword evidence="7" id="KW-0067">ATP-binding</keyword>
<evidence type="ECO:0000256" key="3">
    <source>
        <dbReference type="ARBA" id="ARBA00022490"/>
    </source>
</evidence>
<keyword evidence="20" id="KW-1185">Reference proteome</keyword>
<feature type="domain" description="Response regulatory" evidence="18">
    <location>
        <begin position="7"/>
        <end position="121"/>
    </location>
</feature>
<dbReference type="Pfam" id="PF25601">
    <property type="entry name" value="AAA_lid_14"/>
    <property type="match status" value="1"/>
</dbReference>
<dbReference type="InterPro" id="IPR002078">
    <property type="entry name" value="Sigma_54_int"/>
</dbReference>
<keyword evidence="3" id="KW-0963">Cytoplasm</keyword>
<dbReference type="PANTHER" id="PTHR32071">
    <property type="entry name" value="TRANSCRIPTIONAL REGULATORY PROTEIN"/>
    <property type="match status" value="1"/>
</dbReference>
<dbReference type="AlphaFoldDB" id="L0D954"/>
<evidence type="ECO:0000313" key="20">
    <source>
        <dbReference type="Proteomes" id="UP000010798"/>
    </source>
</evidence>
<evidence type="ECO:0000256" key="6">
    <source>
        <dbReference type="ARBA" id="ARBA00022741"/>
    </source>
</evidence>
<dbReference type="SUPFAM" id="SSF52540">
    <property type="entry name" value="P-loop containing nucleoside triphosphate hydrolases"/>
    <property type="match status" value="1"/>
</dbReference>
<dbReference type="GO" id="GO:0005524">
    <property type="term" value="F:ATP binding"/>
    <property type="evidence" value="ECO:0007669"/>
    <property type="project" value="UniProtKB-KW"/>
</dbReference>
<evidence type="ECO:0000256" key="1">
    <source>
        <dbReference type="ARBA" id="ARBA00004496"/>
    </source>
</evidence>
<evidence type="ECO:0000259" key="18">
    <source>
        <dbReference type="PROSITE" id="PS50110"/>
    </source>
</evidence>
<dbReference type="Pfam" id="PF00158">
    <property type="entry name" value="Sigma54_activat"/>
    <property type="match status" value="1"/>
</dbReference>
<dbReference type="PROSITE" id="PS00676">
    <property type="entry name" value="SIGMA54_INTERACT_2"/>
    <property type="match status" value="1"/>
</dbReference>
<evidence type="ECO:0000256" key="13">
    <source>
        <dbReference type="ARBA" id="ARBA00023231"/>
    </source>
</evidence>
<dbReference type="eggNOG" id="COG2204">
    <property type="taxonomic scope" value="Bacteria"/>
</dbReference>
<evidence type="ECO:0000256" key="7">
    <source>
        <dbReference type="ARBA" id="ARBA00022840"/>
    </source>
</evidence>
<keyword evidence="6" id="KW-0547">Nucleotide-binding</keyword>
<evidence type="ECO:0000256" key="4">
    <source>
        <dbReference type="ARBA" id="ARBA00022491"/>
    </source>
</evidence>
<evidence type="ECO:0000256" key="14">
    <source>
        <dbReference type="ARBA" id="ARBA00029881"/>
    </source>
</evidence>
<dbReference type="SMART" id="SM00382">
    <property type="entry name" value="AAA"/>
    <property type="match status" value="1"/>
</dbReference>
<evidence type="ECO:0000256" key="16">
    <source>
        <dbReference type="PROSITE-ProRule" id="PRU00169"/>
    </source>
</evidence>
<dbReference type="PROSITE" id="PS50045">
    <property type="entry name" value="SIGMA54_INTERACT_4"/>
    <property type="match status" value="1"/>
</dbReference>
<dbReference type="STRING" id="886293.Sinac_0782"/>
<dbReference type="GO" id="GO:0005737">
    <property type="term" value="C:cytoplasm"/>
    <property type="evidence" value="ECO:0007669"/>
    <property type="project" value="UniProtKB-SubCell"/>
</dbReference>
<dbReference type="Gene3D" id="3.40.50.2300">
    <property type="match status" value="1"/>
</dbReference>
<dbReference type="RefSeq" id="WP_015244371.1">
    <property type="nucleotide sequence ID" value="NC_019892.1"/>
</dbReference>
<organism evidence="19 20">
    <name type="scientific">Singulisphaera acidiphila (strain ATCC BAA-1392 / DSM 18658 / VKM B-2454 / MOB10)</name>
    <dbReference type="NCBI Taxonomy" id="886293"/>
    <lineage>
        <taxon>Bacteria</taxon>
        <taxon>Pseudomonadati</taxon>
        <taxon>Planctomycetota</taxon>
        <taxon>Planctomycetia</taxon>
        <taxon>Isosphaerales</taxon>
        <taxon>Isosphaeraceae</taxon>
        <taxon>Singulisphaera</taxon>
    </lineage>
</organism>
<evidence type="ECO:0000256" key="2">
    <source>
        <dbReference type="ARBA" id="ARBA00019059"/>
    </source>
</evidence>
<feature type="modified residue" description="4-aspartylphosphate" evidence="16">
    <location>
        <position position="56"/>
    </location>
</feature>
<proteinExistence type="predicted"/>
<evidence type="ECO:0000256" key="5">
    <source>
        <dbReference type="ARBA" id="ARBA00022553"/>
    </source>
</evidence>
<keyword evidence="11" id="KW-0010">Activator</keyword>
<evidence type="ECO:0000256" key="11">
    <source>
        <dbReference type="ARBA" id="ARBA00023159"/>
    </source>
</evidence>
<reference evidence="19 20" key="1">
    <citation type="submission" date="2012-02" db="EMBL/GenBank/DDBJ databases">
        <title>Complete sequence of chromosome of Singulisphaera acidiphila DSM 18658.</title>
        <authorList>
            <consortium name="US DOE Joint Genome Institute (JGI-PGF)"/>
            <person name="Lucas S."/>
            <person name="Copeland A."/>
            <person name="Lapidus A."/>
            <person name="Glavina del Rio T."/>
            <person name="Dalin E."/>
            <person name="Tice H."/>
            <person name="Bruce D."/>
            <person name="Goodwin L."/>
            <person name="Pitluck S."/>
            <person name="Peters L."/>
            <person name="Ovchinnikova G."/>
            <person name="Chertkov O."/>
            <person name="Kyrpides N."/>
            <person name="Mavromatis K."/>
            <person name="Ivanova N."/>
            <person name="Brettin T."/>
            <person name="Detter J.C."/>
            <person name="Han C."/>
            <person name="Larimer F."/>
            <person name="Land M."/>
            <person name="Hauser L."/>
            <person name="Markowitz V."/>
            <person name="Cheng J.-F."/>
            <person name="Hugenholtz P."/>
            <person name="Woyke T."/>
            <person name="Wu D."/>
            <person name="Tindall B."/>
            <person name="Pomrenke H."/>
            <person name="Brambilla E."/>
            <person name="Klenk H.-P."/>
            <person name="Eisen J.A."/>
        </authorList>
    </citation>
    <scope>NUCLEOTIDE SEQUENCE [LARGE SCALE GENOMIC DNA]</scope>
    <source>
        <strain evidence="20">ATCC BAA-1392 / DSM 18658 / VKM B-2454 / MOB10</strain>
    </source>
</reference>